<organism evidence="3 4">
    <name type="scientific">Treponema brennaborense (strain DSM 12168 / CIP 105900 / DD5/3)</name>
    <dbReference type="NCBI Taxonomy" id="906968"/>
    <lineage>
        <taxon>Bacteria</taxon>
        <taxon>Pseudomonadati</taxon>
        <taxon>Spirochaetota</taxon>
        <taxon>Spirochaetia</taxon>
        <taxon>Spirochaetales</taxon>
        <taxon>Treponemataceae</taxon>
        <taxon>Treponema</taxon>
    </lineage>
</organism>
<dbReference type="FunFam" id="3.30.70.270:FF:000001">
    <property type="entry name" value="Diguanylate cyclase domain protein"/>
    <property type="match status" value="1"/>
</dbReference>
<dbReference type="CDD" id="cd18773">
    <property type="entry name" value="PDC1_HK_sensor"/>
    <property type="match status" value="1"/>
</dbReference>
<dbReference type="InterPro" id="IPR052163">
    <property type="entry name" value="DGC-Regulatory_Protein"/>
</dbReference>
<dbReference type="SUPFAM" id="SSF55073">
    <property type="entry name" value="Nucleotide cyclase"/>
    <property type="match status" value="1"/>
</dbReference>
<evidence type="ECO:0000313" key="4">
    <source>
        <dbReference type="Proteomes" id="UP000006546"/>
    </source>
</evidence>
<dbReference type="SMART" id="SM00267">
    <property type="entry name" value="GGDEF"/>
    <property type="match status" value="1"/>
</dbReference>
<dbReference type="KEGG" id="tbe:Trebr_0233"/>
<proteinExistence type="predicted"/>
<keyword evidence="1" id="KW-0812">Transmembrane</keyword>
<dbReference type="Proteomes" id="UP000006546">
    <property type="component" value="Chromosome"/>
</dbReference>
<dbReference type="PANTHER" id="PTHR46663:SF2">
    <property type="entry name" value="GGDEF DOMAIN-CONTAINING PROTEIN"/>
    <property type="match status" value="1"/>
</dbReference>
<feature type="transmembrane region" description="Helical" evidence="1">
    <location>
        <begin position="299"/>
        <end position="318"/>
    </location>
</feature>
<dbReference type="eggNOG" id="COG2199">
    <property type="taxonomic scope" value="Bacteria"/>
</dbReference>
<dbReference type="InterPro" id="IPR000160">
    <property type="entry name" value="GGDEF_dom"/>
</dbReference>
<dbReference type="InterPro" id="IPR029151">
    <property type="entry name" value="Sensor-like_sf"/>
</dbReference>
<dbReference type="CDD" id="cd01949">
    <property type="entry name" value="GGDEF"/>
    <property type="match status" value="1"/>
</dbReference>
<keyword evidence="1" id="KW-0472">Membrane</keyword>
<dbReference type="Pfam" id="PF00990">
    <property type="entry name" value="GGDEF"/>
    <property type="match status" value="1"/>
</dbReference>
<dbReference type="PANTHER" id="PTHR46663">
    <property type="entry name" value="DIGUANYLATE CYCLASE DGCT-RELATED"/>
    <property type="match status" value="1"/>
</dbReference>
<feature type="transmembrane region" description="Helical" evidence="1">
    <location>
        <begin position="20"/>
        <end position="40"/>
    </location>
</feature>
<reference evidence="4" key="1">
    <citation type="submission" date="2011-04" db="EMBL/GenBank/DDBJ databases">
        <title>The complete genome of Treponema brennaborense DSM 12168.</title>
        <authorList>
            <person name="Lucas S."/>
            <person name="Han J."/>
            <person name="Lapidus A."/>
            <person name="Bruce D."/>
            <person name="Goodwin L."/>
            <person name="Pitluck S."/>
            <person name="Peters L."/>
            <person name="Kyrpides N."/>
            <person name="Mavromatis K."/>
            <person name="Ivanova N."/>
            <person name="Mikhailova N."/>
            <person name="Pagani I."/>
            <person name="Teshima H."/>
            <person name="Detter J.C."/>
            <person name="Tapia R."/>
            <person name="Han C."/>
            <person name="Land M."/>
            <person name="Hauser L."/>
            <person name="Markowitz V."/>
            <person name="Cheng J.-F."/>
            <person name="Hugenholtz P."/>
            <person name="Woyke T."/>
            <person name="Wu D."/>
            <person name="Gronow S."/>
            <person name="Wellnitz S."/>
            <person name="Brambilla E."/>
            <person name="Klenk H.-P."/>
            <person name="Eisen J.A."/>
        </authorList>
    </citation>
    <scope>NUCLEOTIDE SEQUENCE [LARGE SCALE GENOMIC DNA]</scope>
    <source>
        <strain evidence="4">DSM 12168 / CIP 105900 / DD5/3</strain>
    </source>
</reference>
<dbReference type="Gene3D" id="3.30.450.20">
    <property type="entry name" value="PAS domain"/>
    <property type="match status" value="2"/>
</dbReference>
<dbReference type="AlphaFoldDB" id="F4LLZ1"/>
<keyword evidence="1" id="KW-1133">Transmembrane helix</keyword>
<evidence type="ECO:0000256" key="1">
    <source>
        <dbReference type="SAM" id="Phobius"/>
    </source>
</evidence>
<dbReference type="SUPFAM" id="SSF103190">
    <property type="entry name" value="Sensory domain-like"/>
    <property type="match status" value="1"/>
</dbReference>
<feature type="domain" description="GGDEF" evidence="2">
    <location>
        <begin position="632"/>
        <end position="765"/>
    </location>
</feature>
<dbReference type="GO" id="GO:0003824">
    <property type="term" value="F:catalytic activity"/>
    <property type="evidence" value="ECO:0007669"/>
    <property type="project" value="UniProtKB-ARBA"/>
</dbReference>
<dbReference type="HOGENOM" id="CLU_016083_0_0_12"/>
<dbReference type="STRING" id="906968.Trebr_0233"/>
<dbReference type="PROSITE" id="PS50887">
    <property type="entry name" value="GGDEF"/>
    <property type="match status" value="1"/>
</dbReference>
<dbReference type="RefSeq" id="WP_013757402.1">
    <property type="nucleotide sequence ID" value="NC_015500.1"/>
</dbReference>
<protein>
    <submittedName>
        <fullName evidence="3">Diguanylate cyclase</fullName>
    </submittedName>
</protein>
<keyword evidence="4" id="KW-1185">Reference proteome</keyword>
<accession>F4LLZ1</accession>
<dbReference type="NCBIfam" id="TIGR00254">
    <property type="entry name" value="GGDEF"/>
    <property type="match status" value="1"/>
</dbReference>
<name>F4LLZ1_TREBD</name>
<evidence type="ECO:0000313" key="3">
    <source>
        <dbReference type="EMBL" id="AEE15683.1"/>
    </source>
</evidence>
<sequence>MKLKKHKDRLLLPYQKTWQIFAAGICISGFIIFLGIFDYISAAYNSTSRLIDEYLEKITQQEIDIINIKFKNSVRQIAYASQLLHCVADIRNKQTYLQLLKENSDFDYIYVLDTDRNIYNIKNQFVASGSVSEYFFSKLEPGKTSVSTFLKDPATGEQVCYVYAPITDGNTVNGCIYGIFLAETISKLLQFSVFNQQGTINIMTKDGINIASSGMPQKKLFSKSFFTYLEGIHYPQDQITELRIGMADNKKGILHIKTGTGKMKTCAYAPIGINDWYILTAIPENTVGIYAARLQHKSIILAIQLISAFMIIAFLIAYRYHRSKAFLKASLFTAQKSAQILNMAVSQTQISIFEYDVAEDRFSVLHTTQPSIRLLPALHTKSSAALDADNDIPVKQKKQFCEVFHTVRQTGKPVFCDITDGDELSPAAWYRLTLSAITNEKDKPTAIIGTVKDITEIKQTAIRYAQEEQFRNTMLAEYETCWSVNLSRKTILSVISNGKAVFTIPPLTDTPYTKKIIEDACKDISPEEKRTTMQHLIEPDTLITLYRNGTSQIQEKYIFRGNWYASIINLVEDPVTEDLLVFVYTKNIDSQTRKEQRLKFEAERDPLTKLYNRATLEMKIENVLSHIDEQRELCALFILDLDNFKNINDEYGHQTGDDVLIAVADELNAFSRKYDLIGRLGGDEFIGFIRELPSKKSIEQLMERICSRLWSLTFDGIPEHLISASIGIAFAPENGETFVQLYSCADSALYDAKRKGKNQAAVYSFEYPPPPSFRSIKCNGAAFMYRFGLKAFSYTKFGTRLRRIKSR</sequence>
<dbReference type="InterPro" id="IPR043128">
    <property type="entry name" value="Rev_trsase/Diguanyl_cyclase"/>
</dbReference>
<dbReference type="InterPro" id="IPR029787">
    <property type="entry name" value="Nucleotide_cyclase"/>
</dbReference>
<dbReference type="EMBL" id="CP002696">
    <property type="protein sequence ID" value="AEE15683.1"/>
    <property type="molecule type" value="Genomic_DNA"/>
</dbReference>
<evidence type="ECO:0000259" key="2">
    <source>
        <dbReference type="PROSITE" id="PS50887"/>
    </source>
</evidence>
<dbReference type="Gene3D" id="3.30.70.270">
    <property type="match status" value="1"/>
</dbReference>
<gene>
    <name evidence="3" type="ordered locus">Trebr_0233</name>
</gene>